<keyword evidence="5" id="KW-1185">Reference proteome</keyword>
<name>N6W643_9GAMM</name>
<dbReference type="CDD" id="cd01948">
    <property type="entry name" value="EAL"/>
    <property type="match status" value="1"/>
</dbReference>
<dbReference type="InterPro" id="IPR029787">
    <property type="entry name" value="Nucleotide_cyclase"/>
</dbReference>
<dbReference type="GO" id="GO:0071111">
    <property type="term" value="F:cyclic-guanylate-specific phosphodiesterase activity"/>
    <property type="evidence" value="ECO:0007669"/>
    <property type="project" value="InterPro"/>
</dbReference>
<dbReference type="Pfam" id="PF00990">
    <property type="entry name" value="GGDEF"/>
    <property type="match status" value="1"/>
</dbReference>
<dbReference type="InterPro" id="IPR050706">
    <property type="entry name" value="Cyclic-di-GMP_PDE-like"/>
</dbReference>
<dbReference type="InterPro" id="IPR001633">
    <property type="entry name" value="EAL_dom"/>
</dbReference>
<evidence type="ECO:0000259" key="3">
    <source>
        <dbReference type="PROSITE" id="PS50887"/>
    </source>
</evidence>
<feature type="region of interest" description="Disordered" evidence="1">
    <location>
        <begin position="706"/>
        <end position="730"/>
    </location>
</feature>
<comment type="caution">
    <text evidence="4">The sequence shown here is derived from an EMBL/GenBank/DDBJ whole genome shotgun (WGS) entry which is preliminary data.</text>
</comment>
<dbReference type="InterPro" id="IPR043128">
    <property type="entry name" value="Rev_trsase/Diguanyl_cyclase"/>
</dbReference>
<dbReference type="AlphaFoldDB" id="N6W643"/>
<dbReference type="CDD" id="cd01949">
    <property type="entry name" value="GGDEF"/>
    <property type="match status" value="1"/>
</dbReference>
<proteinExistence type="predicted"/>
<dbReference type="NCBIfam" id="TIGR00254">
    <property type="entry name" value="GGDEF"/>
    <property type="match status" value="1"/>
</dbReference>
<dbReference type="OrthoDB" id="9787514at2"/>
<sequence>MERRASPRRPIKLAAQLQLGRDQQWPCQIADFCAEGLFLRFSGDTARRVRQTLSEQHPEELVVRFRGPDGHTQHELFVQVARLIEGAMGVSFTRANPAALDAMLAEYGASAPQERAHLKPPTERVQFVLRQCAKAVVQHIEPLMAECLAGMVEALKTSAQKAGSDQVANEMIDASTQIKARQRAIWHQMSLFLESPLKPERQGAPGSELSLVDKSEFEDWLTLKVMVTKADTLYRGELLQLRMRLDKLGVSNATGHQNPLGPALVCESFHGSLQHLKASREVEKVCLKVFEQSVLQQLEPLYKELNQILIRHGILPDLDLSRYLSDRAPRGESSKPMPPPEPLQPTAAAPQREAQPGYTGVKSGRTTPDSFRGYSESAQTAFATVRNLLATLSASRTERGTLKPVDFPANARPLSAGEFQRELQSLQRAQAETTESASQEALRDRVVDKVKAVGEVGLNNAQQEAVDVVDEFFRSVIDSPRLNDVARQQLRRLEVPVLKVVLRDRAFFDDLRSPVRGVMNRLALLGVKGGRINPVIQRRVDEMVQRVMIEFEQDTRVFESVQGELDSLIERQNLVYRRNVERVTAAAEGAQKVADAKKAVGDLLDERLGGRRVPQAVISLLNGGWRDLLSLTWIRQGPESQLWKDYLSVIDSLLAYGEDPDASVNLPELLRVIQDGLASISSNHMPSAPIRDELKGFLVKRDPANTDWVDVPQPEAPPKPPADTASERQKRSLQRWIARAQRLRTGDWLRNQENPKEPYYMRLVWIAREFSRFVFVNHQGMRVVEQELEPLALQLQQGILTPDNQYERPLVDESIDRMVKQVYDQLSWVSTHDELTGLLARREFERVLEQHLTRLEEETLSLVKIDLRQFRLLKDTAGHNAGDDTLARVAECLRKHMEPGRPLSRLEGNEFAFLCATEGAEQRAQAIVQAIEALDLDFGGRRYSISACAGIAPVLPALVTADRWLRAADEACKRAKKLGNGHVSTHILDPRIQAQQEQVAAKVASLDDLDEDQVLLRCQKMIPLHHEARMGTQYEILISMYDDAGHLITAAEFVRMAERYNRMQAVDRWVVGRMLDAMRDTTSGASKLGGVCINLSGYSLNDESLLEFIYEKLSEKDAPIERLWFEITEAAAIHNLQDVADFMAEMKELGCRFCLGNFGSGPTSYEYMRMLPVDLIKLDGAFTRHVNKSEADRAMVRSMVDMAHYTSREVIAGQVEDRQTLDTLRSLGVDYAQGYVIEKPQLLNNIVLNL</sequence>
<dbReference type="EMBL" id="APLQ01000011">
    <property type="protein sequence ID" value="ENO15674.1"/>
    <property type="molecule type" value="Genomic_DNA"/>
</dbReference>
<dbReference type="SUPFAM" id="SSF141371">
    <property type="entry name" value="PilZ domain-like"/>
    <property type="match status" value="1"/>
</dbReference>
<dbReference type="SMART" id="SM00052">
    <property type="entry name" value="EAL"/>
    <property type="match status" value="1"/>
</dbReference>
<dbReference type="InterPro" id="IPR012434">
    <property type="entry name" value="DUF1631"/>
</dbReference>
<dbReference type="STRING" id="626887.J057_09986"/>
<dbReference type="Pfam" id="PF07793">
    <property type="entry name" value="DUF1631"/>
    <property type="match status" value="1"/>
</dbReference>
<dbReference type="eggNOG" id="COG2199">
    <property type="taxonomic scope" value="Bacteria"/>
</dbReference>
<dbReference type="Proteomes" id="UP000013165">
    <property type="component" value="Unassembled WGS sequence"/>
</dbReference>
<organism evidence="4 5">
    <name type="scientific">Marinobacter nanhaiticus D15-8W</name>
    <dbReference type="NCBI Taxonomy" id="626887"/>
    <lineage>
        <taxon>Bacteria</taxon>
        <taxon>Pseudomonadati</taxon>
        <taxon>Pseudomonadota</taxon>
        <taxon>Gammaproteobacteria</taxon>
        <taxon>Pseudomonadales</taxon>
        <taxon>Marinobacteraceae</taxon>
        <taxon>Marinobacter</taxon>
    </lineage>
</organism>
<dbReference type="SUPFAM" id="SSF141868">
    <property type="entry name" value="EAL domain-like"/>
    <property type="match status" value="1"/>
</dbReference>
<dbReference type="PROSITE" id="PS50887">
    <property type="entry name" value="GGDEF"/>
    <property type="match status" value="1"/>
</dbReference>
<dbReference type="RefSeq" id="WP_004579970.1">
    <property type="nucleotide sequence ID" value="NZ_AP028878.1"/>
</dbReference>
<gene>
    <name evidence="4" type="ORF">J057_09986</name>
</gene>
<feature type="domain" description="EAL" evidence="2">
    <location>
        <begin position="998"/>
        <end position="1250"/>
    </location>
</feature>
<dbReference type="Gene3D" id="3.20.20.450">
    <property type="entry name" value="EAL domain"/>
    <property type="match status" value="1"/>
</dbReference>
<dbReference type="HOGENOM" id="CLU_006876_0_0_6"/>
<dbReference type="eggNOG" id="COG2200">
    <property type="taxonomic scope" value="Bacteria"/>
</dbReference>
<dbReference type="Pfam" id="PF00563">
    <property type="entry name" value="EAL"/>
    <property type="match status" value="1"/>
</dbReference>
<dbReference type="InterPro" id="IPR000160">
    <property type="entry name" value="GGDEF_dom"/>
</dbReference>
<accession>N6W643</accession>
<feature type="region of interest" description="Disordered" evidence="1">
    <location>
        <begin position="326"/>
        <end position="375"/>
    </location>
</feature>
<dbReference type="Gene3D" id="3.30.70.270">
    <property type="match status" value="1"/>
</dbReference>
<dbReference type="PANTHER" id="PTHR33121">
    <property type="entry name" value="CYCLIC DI-GMP PHOSPHODIESTERASE PDEF"/>
    <property type="match status" value="1"/>
</dbReference>
<dbReference type="Gene3D" id="2.40.10.220">
    <property type="entry name" value="predicted glycosyltransferase like domains"/>
    <property type="match status" value="1"/>
</dbReference>
<evidence type="ECO:0000313" key="4">
    <source>
        <dbReference type="EMBL" id="ENO15674.1"/>
    </source>
</evidence>
<dbReference type="PATRIC" id="fig|626887.3.peg.2005"/>
<reference evidence="4 5" key="1">
    <citation type="journal article" date="2013" name="Genome Announc.">
        <title>Genome Sequence of the Polycyclic Aromatic Hydrocarbon-Degrading Bacterium Strain Marinobacter nanhaiticus D15-8WT.</title>
        <authorList>
            <person name="Cui Z."/>
            <person name="Gao W."/>
            <person name="Li Q."/>
            <person name="Xu G."/>
            <person name="Zheng L."/>
        </authorList>
    </citation>
    <scope>NUCLEOTIDE SEQUENCE [LARGE SCALE GENOMIC DNA]</scope>
    <source>
        <strain evidence="4 5">D15-8W</strain>
    </source>
</reference>
<dbReference type="SMART" id="SM00267">
    <property type="entry name" value="GGDEF"/>
    <property type="match status" value="1"/>
</dbReference>
<evidence type="ECO:0000256" key="1">
    <source>
        <dbReference type="SAM" id="MobiDB-lite"/>
    </source>
</evidence>
<evidence type="ECO:0000313" key="5">
    <source>
        <dbReference type="Proteomes" id="UP000013165"/>
    </source>
</evidence>
<dbReference type="SUPFAM" id="SSF55073">
    <property type="entry name" value="Nucleotide cyclase"/>
    <property type="match status" value="1"/>
</dbReference>
<protein>
    <submittedName>
        <fullName evidence="4">DUF1631 family protein</fullName>
    </submittedName>
</protein>
<evidence type="ECO:0000259" key="2">
    <source>
        <dbReference type="PROSITE" id="PS50883"/>
    </source>
</evidence>
<dbReference type="InterPro" id="IPR035919">
    <property type="entry name" value="EAL_sf"/>
</dbReference>
<dbReference type="PROSITE" id="PS50883">
    <property type="entry name" value="EAL"/>
    <property type="match status" value="1"/>
</dbReference>
<dbReference type="PANTHER" id="PTHR33121:SF23">
    <property type="entry name" value="CYCLIC DI-GMP PHOSPHODIESTERASE PDEB"/>
    <property type="match status" value="1"/>
</dbReference>
<feature type="domain" description="GGDEF" evidence="3">
    <location>
        <begin position="858"/>
        <end position="988"/>
    </location>
</feature>